<name>A0A844QJE8_9HYPH</name>
<gene>
    <name evidence="9" type="ORF">GN330_12440</name>
</gene>
<evidence type="ECO:0000256" key="6">
    <source>
        <dbReference type="ARBA" id="ARBA00023288"/>
    </source>
</evidence>
<accession>A0A844QJE8</accession>
<dbReference type="RefSeq" id="WP_156713035.1">
    <property type="nucleotide sequence ID" value="NZ_WPHG01000003.1"/>
</dbReference>
<sequence length="69" mass="7368">MSLRRTALLFALLAVAGSLAACGRRGPPITPYEAALEKRAEAEKRGEELPPAPEPPQADKPFILDGLID</sequence>
<keyword evidence="2 8" id="KW-0732">Signal</keyword>
<comment type="subcellular location">
    <subcellularLocation>
        <location evidence="1">Cell outer membrane</location>
        <topology evidence="1">Lipid-anchor</topology>
    </subcellularLocation>
</comment>
<dbReference type="NCBIfam" id="NF047847">
    <property type="entry name" value="SS_mature_LptM"/>
    <property type="match status" value="1"/>
</dbReference>
<keyword evidence="4" id="KW-0564">Palmitate</keyword>
<keyword evidence="10" id="KW-1185">Reference proteome</keyword>
<evidence type="ECO:0008006" key="11">
    <source>
        <dbReference type="Google" id="ProtNLM"/>
    </source>
</evidence>
<keyword evidence="3" id="KW-0472">Membrane</keyword>
<feature type="chain" id="PRO_5032512890" description="Lipoprotein" evidence="8">
    <location>
        <begin position="21"/>
        <end position="69"/>
    </location>
</feature>
<evidence type="ECO:0000256" key="5">
    <source>
        <dbReference type="ARBA" id="ARBA00023237"/>
    </source>
</evidence>
<dbReference type="AlphaFoldDB" id="A0A844QJE8"/>
<protein>
    <recommendedName>
        <fullName evidence="11">Lipoprotein</fullName>
    </recommendedName>
</protein>
<evidence type="ECO:0000313" key="10">
    <source>
        <dbReference type="Proteomes" id="UP000463224"/>
    </source>
</evidence>
<evidence type="ECO:0000256" key="2">
    <source>
        <dbReference type="ARBA" id="ARBA00022729"/>
    </source>
</evidence>
<dbReference type="Proteomes" id="UP000463224">
    <property type="component" value="Unassembled WGS sequence"/>
</dbReference>
<evidence type="ECO:0000256" key="3">
    <source>
        <dbReference type="ARBA" id="ARBA00023136"/>
    </source>
</evidence>
<evidence type="ECO:0000256" key="1">
    <source>
        <dbReference type="ARBA" id="ARBA00004459"/>
    </source>
</evidence>
<keyword evidence="6" id="KW-0449">Lipoprotein</keyword>
<evidence type="ECO:0000256" key="4">
    <source>
        <dbReference type="ARBA" id="ARBA00023139"/>
    </source>
</evidence>
<feature type="region of interest" description="Disordered" evidence="7">
    <location>
        <begin position="38"/>
        <end position="69"/>
    </location>
</feature>
<proteinExistence type="predicted"/>
<feature type="signal peptide" evidence="8">
    <location>
        <begin position="1"/>
        <end position="20"/>
    </location>
</feature>
<evidence type="ECO:0000256" key="7">
    <source>
        <dbReference type="SAM" id="MobiDB-lite"/>
    </source>
</evidence>
<dbReference type="EMBL" id="WPHG01000003">
    <property type="protein sequence ID" value="MVA98051.1"/>
    <property type="molecule type" value="Genomic_DNA"/>
</dbReference>
<organism evidence="9 10">
    <name type="scientific">Nitratireductor arenosus</name>
    <dbReference type="NCBI Taxonomy" id="2682096"/>
    <lineage>
        <taxon>Bacteria</taxon>
        <taxon>Pseudomonadati</taxon>
        <taxon>Pseudomonadota</taxon>
        <taxon>Alphaproteobacteria</taxon>
        <taxon>Hyphomicrobiales</taxon>
        <taxon>Phyllobacteriaceae</taxon>
        <taxon>Nitratireductor</taxon>
    </lineage>
</organism>
<reference evidence="9 10" key="1">
    <citation type="submission" date="2019-12" db="EMBL/GenBank/DDBJ databases">
        <title>Nitratireductor arenosus sp. nov., Isolated from sea sand, Jeju island, South Korea.</title>
        <authorList>
            <person name="Kim W."/>
        </authorList>
    </citation>
    <scope>NUCLEOTIDE SEQUENCE [LARGE SCALE GENOMIC DNA]</scope>
    <source>
        <strain evidence="9 10">CAU 1489</strain>
    </source>
</reference>
<feature type="compositionally biased region" description="Basic and acidic residues" evidence="7">
    <location>
        <begin position="38"/>
        <end position="48"/>
    </location>
</feature>
<dbReference type="PROSITE" id="PS51257">
    <property type="entry name" value="PROKAR_LIPOPROTEIN"/>
    <property type="match status" value="1"/>
</dbReference>
<evidence type="ECO:0000313" key="9">
    <source>
        <dbReference type="EMBL" id="MVA98051.1"/>
    </source>
</evidence>
<comment type="caution">
    <text evidence="9">The sequence shown here is derived from an EMBL/GenBank/DDBJ whole genome shotgun (WGS) entry which is preliminary data.</text>
</comment>
<dbReference type="InterPro" id="IPR032831">
    <property type="entry name" value="LptM_cons"/>
</dbReference>
<keyword evidence="5" id="KW-0998">Cell outer membrane</keyword>
<evidence type="ECO:0000256" key="8">
    <source>
        <dbReference type="SAM" id="SignalP"/>
    </source>
</evidence>